<organism evidence="1 2">
    <name type="scientific">Leucogyrophana mollusca</name>
    <dbReference type="NCBI Taxonomy" id="85980"/>
    <lineage>
        <taxon>Eukaryota</taxon>
        <taxon>Fungi</taxon>
        <taxon>Dikarya</taxon>
        <taxon>Basidiomycota</taxon>
        <taxon>Agaricomycotina</taxon>
        <taxon>Agaricomycetes</taxon>
        <taxon>Agaricomycetidae</taxon>
        <taxon>Boletales</taxon>
        <taxon>Boletales incertae sedis</taxon>
        <taxon>Leucogyrophana</taxon>
    </lineage>
</organism>
<protein>
    <submittedName>
        <fullName evidence="1">Uncharacterized protein</fullName>
    </submittedName>
</protein>
<gene>
    <name evidence="1" type="ORF">BV22DRAFT_1126904</name>
</gene>
<reference evidence="1" key="1">
    <citation type="journal article" date="2021" name="New Phytol.">
        <title>Evolutionary innovations through gain and loss of genes in the ectomycorrhizal Boletales.</title>
        <authorList>
            <person name="Wu G."/>
            <person name="Miyauchi S."/>
            <person name="Morin E."/>
            <person name="Kuo A."/>
            <person name="Drula E."/>
            <person name="Varga T."/>
            <person name="Kohler A."/>
            <person name="Feng B."/>
            <person name="Cao Y."/>
            <person name="Lipzen A."/>
            <person name="Daum C."/>
            <person name="Hundley H."/>
            <person name="Pangilinan J."/>
            <person name="Johnson J."/>
            <person name="Barry K."/>
            <person name="LaButti K."/>
            <person name="Ng V."/>
            <person name="Ahrendt S."/>
            <person name="Min B."/>
            <person name="Choi I.G."/>
            <person name="Park H."/>
            <person name="Plett J.M."/>
            <person name="Magnuson J."/>
            <person name="Spatafora J.W."/>
            <person name="Nagy L.G."/>
            <person name="Henrissat B."/>
            <person name="Grigoriev I.V."/>
            <person name="Yang Z.L."/>
            <person name="Xu J."/>
            <person name="Martin F.M."/>
        </authorList>
    </citation>
    <scope>NUCLEOTIDE SEQUENCE</scope>
    <source>
        <strain evidence="1">KUC20120723A-06</strain>
    </source>
</reference>
<sequence>MSLLKLPCLLAATLLFNAAYTAPNSPSDRSERVKGPLYERVMPIAYPFVQKSTSMIPSIAEAAIILSMTFPSELSTRVMSSLVLTDAPPDFSLNLCFIVGVTLAIAGSIGRLWCFRVLGRHFTYELSLRKEHKLITSGPYAYLRHPSYSTGIVAVLGITLIHASPGSFVRNCGWLDTMTGRFFAGVWAMLTLLGWVLSYARSKIEDAYLQDYFGKEWDVYAKRVRYRLFPGIF</sequence>
<dbReference type="EMBL" id="MU266358">
    <property type="protein sequence ID" value="KAH7928001.1"/>
    <property type="molecule type" value="Genomic_DNA"/>
</dbReference>
<dbReference type="Proteomes" id="UP000790709">
    <property type="component" value="Unassembled WGS sequence"/>
</dbReference>
<evidence type="ECO:0000313" key="2">
    <source>
        <dbReference type="Proteomes" id="UP000790709"/>
    </source>
</evidence>
<comment type="caution">
    <text evidence="1">The sequence shown here is derived from an EMBL/GenBank/DDBJ whole genome shotgun (WGS) entry which is preliminary data.</text>
</comment>
<evidence type="ECO:0000313" key="1">
    <source>
        <dbReference type="EMBL" id="KAH7928001.1"/>
    </source>
</evidence>
<keyword evidence="2" id="KW-1185">Reference proteome</keyword>
<accession>A0ACB8BR42</accession>
<proteinExistence type="predicted"/>
<name>A0ACB8BR42_9AGAM</name>